<protein>
    <submittedName>
        <fullName evidence="2">Uncharacterized protein</fullName>
    </submittedName>
</protein>
<proteinExistence type="predicted"/>
<dbReference type="AlphaFoldDB" id="A0AA88V8I9"/>
<gene>
    <name evidence="2" type="ORF">RJ639_018358</name>
</gene>
<feature type="region of interest" description="Disordered" evidence="1">
    <location>
        <begin position="1"/>
        <end position="60"/>
    </location>
</feature>
<accession>A0AA88V8I9</accession>
<sequence length="163" mass="18249">MSSNRKVHSQGNVPFSWENKPGVSKAAAFEEEFRSDEGRGQSGRRLPPPPCPQEQKARASFHDLQVPLPPCAFQGQLRSSSKRGLRFQDDPFLMAYKECTKSTGKAGKVLGLSRDDIFGHGFRKKISNFSCKQSCSVMDDSIVRISLLPISKSQRERDGTHHR</sequence>
<evidence type="ECO:0000256" key="1">
    <source>
        <dbReference type="SAM" id="MobiDB-lite"/>
    </source>
</evidence>
<name>A0AA88V8I9_9ASTE</name>
<dbReference type="PANTHER" id="PTHR33696">
    <property type="entry name" value="T22J18.15-RELATED"/>
    <property type="match status" value="1"/>
</dbReference>
<reference evidence="2" key="1">
    <citation type="submission" date="2022-12" db="EMBL/GenBank/DDBJ databases">
        <title>Draft genome assemblies for two species of Escallonia (Escalloniales).</title>
        <authorList>
            <person name="Chanderbali A."/>
            <person name="Dervinis C."/>
            <person name="Anghel I."/>
            <person name="Soltis D."/>
            <person name="Soltis P."/>
            <person name="Zapata F."/>
        </authorList>
    </citation>
    <scope>NUCLEOTIDE SEQUENCE</scope>
    <source>
        <strain evidence="2">UCBG64.0493</strain>
        <tissue evidence="2">Leaf</tissue>
    </source>
</reference>
<comment type="caution">
    <text evidence="2">The sequence shown here is derived from an EMBL/GenBank/DDBJ whole genome shotgun (WGS) entry which is preliminary data.</text>
</comment>
<organism evidence="2 3">
    <name type="scientific">Escallonia herrerae</name>
    <dbReference type="NCBI Taxonomy" id="1293975"/>
    <lineage>
        <taxon>Eukaryota</taxon>
        <taxon>Viridiplantae</taxon>
        <taxon>Streptophyta</taxon>
        <taxon>Embryophyta</taxon>
        <taxon>Tracheophyta</taxon>
        <taxon>Spermatophyta</taxon>
        <taxon>Magnoliopsida</taxon>
        <taxon>eudicotyledons</taxon>
        <taxon>Gunneridae</taxon>
        <taxon>Pentapetalae</taxon>
        <taxon>asterids</taxon>
        <taxon>campanulids</taxon>
        <taxon>Escalloniales</taxon>
        <taxon>Escalloniaceae</taxon>
        <taxon>Escallonia</taxon>
    </lineage>
</organism>
<evidence type="ECO:0000313" key="3">
    <source>
        <dbReference type="Proteomes" id="UP001188597"/>
    </source>
</evidence>
<keyword evidence="3" id="KW-1185">Reference proteome</keyword>
<dbReference type="EMBL" id="JAVXUP010002321">
    <property type="protein sequence ID" value="KAK3004046.1"/>
    <property type="molecule type" value="Genomic_DNA"/>
</dbReference>
<evidence type="ECO:0000313" key="2">
    <source>
        <dbReference type="EMBL" id="KAK3004046.1"/>
    </source>
</evidence>
<dbReference type="PANTHER" id="PTHR33696:SF3">
    <property type="entry name" value="FLZ-TYPE DOMAIN-CONTAINING PROTEIN"/>
    <property type="match status" value="1"/>
</dbReference>
<dbReference type="Proteomes" id="UP001188597">
    <property type="component" value="Unassembled WGS sequence"/>
</dbReference>